<dbReference type="GO" id="GO:0005840">
    <property type="term" value="C:ribosome"/>
    <property type="evidence" value="ECO:0007669"/>
    <property type="project" value="UniProtKB-UniRule"/>
</dbReference>
<dbReference type="GO" id="GO:1990904">
    <property type="term" value="C:ribonucleoprotein complex"/>
    <property type="evidence" value="ECO:0007669"/>
    <property type="project" value="UniProtKB-KW"/>
</dbReference>
<evidence type="ECO:0000313" key="9">
    <source>
        <dbReference type="Proteomes" id="UP000231567"/>
    </source>
</evidence>
<dbReference type="GO" id="GO:0003735">
    <property type="term" value="F:structural constituent of ribosome"/>
    <property type="evidence" value="ECO:0007669"/>
    <property type="project" value="UniProtKB-UniRule"/>
</dbReference>
<name>A0A2G9YR45_9BACT</name>
<reference evidence="8 9" key="1">
    <citation type="submission" date="2017-09" db="EMBL/GenBank/DDBJ databases">
        <title>Depth-based differentiation of microbial function through sediment-hosted aquifers and enrichment of novel symbionts in the deep terrestrial subsurface.</title>
        <authorList>
            <person name="Probst A.J."/>
            <person name="Ladd B."/>
            <person name="Jarett J.K."/>
            <person name="Geller-Mcgrath D.E."/>
            <person name="Sieber C.M."/>
            <person name="Emerson J.B."/>
            <person name="Anantharaman K."/>
            <person name="Thomas B.C."/>
            <person name="Malmstrom R."/>
            <person name="Stieglmeier M."/>
            <person name="Klingl A."/>
            <person name="Woyke T."/>
            <person name="Ryan C.M."/>
            <person name="Banfield J.F."/>
        </authorList>
    </citation>
    <scope>NUCLEOTIDE SEQUENCE [LARGE SCALE GENOMIC DNA]</scope>
    <source>
        <strain evidence="8">CG23_combo_of_CG06-09_8_20_14_all_40_13</strain>
    </source>
</reference>
<keyword evidence="2 7" id="KW-0699">rRNA-binding</keyword>
<dbReference type="PANTHER" id="PTHR11229:SF16">
    <property type="entry name" value="LARGE RIBOSOMAL SUBUNIT PROTEIN UL3C"/>
    <property type="match status" value="1"/>
</dbReference>
<comment type="similarity">
    <text evidence="1 7">Belongs to the universal ribosomal protein uL3 family.</text>
</comment>
<evidence type="ECO:0000256" key="2">
    <source>
        <dbReference type="ARBA" id="ARBA00022730"/>
    </source>
</evidence>
<proteinExistence type="inferred from homology"/>
<protein>
    <recommendedName>
        <fullName evidence="6 7">Large ribosomal subunit protein uL3</fullName>
    </recommendedName>
</protein>
<comment type="caution">
    <text evidence="8">The sequence shown here is derived from an EMBL/GenBank/DDBJ whole genome shotgun (WGS) entry which is preliminary data.</text>
</comment>
<dbReference type="Pfam" id="PF00297">
    <property type="entry name" value="Ribosomal_L3"/>
    <property type="match status" value="1"/>
</dbReference>
<evidence type="ECO:0000313" key="8">
    <source>
        <dbReference type="EMBL" id="PIP21707.1"/>
    </source>
</evidence>
<dbReference type="InterPro" id="IPR000597">
    <property type="entry name" value="Ribosomal_uL3"/>
</dbReference>
<comment type="function">
    <text evidence="7">One of the primary rRNA binding proteins, it binds directly near the 3'-end of the 23S rRNA, where it nucleates assembly of the 50S subunit.</text>
</comment>
<evidence type="ECO:0000256" key="7">
    <source>
        <dbReference type="HAMAP-Rule" id="MF_01325"/>
    </source>
</evidence>
<dbReference type="InterPro" id="IPR019927">
    <property type="entry name" value="Ribosomal_uL3_bac/org-type"/>
</dbReference>
<evidence type="ECO:0000256" key="5">
    <source>
        <dbReference type="ARBA" id="ARBA00023274"/>
    </source>
</evidence>
<dbReference type="GO" id="GO:0019843">
    <property type="term" value="F:rRNA binding"/>
    <property type="evidence" value="ECO:0007669"/>
    <property type="project" value="UniProtKB-UniRule"/>
</dbReference>
<dbReference type="EMBL" id="PCRM01000025">
    <property type="protein sequence ID" value="PIP21707.1"/>
    <property type="molecule type" value="Genomic_DNA"/>
</dbReference>
<dbReference type="Gene3D" id="2.40.30.10">
    <property type="entry name" value="Translation factors"/>
    <property type="match status" value="1"/>
</dbReference>
<sequence length="204" mass="22066">MKTVLGKKIGMTRVFTPEGKAVAVSVVEIMPNTISQIKTLEKDGYNGVQVAYGQIKKPTKAIVGHLKKSGLKSSLKIAEFKTDETVNLKVGDRNTLDVFQEGDKVKVTAVSKGKGFAGTIKRWGFHRGPKTHGSNNIRQPGSIGSMFPQRVVKGRKMYGHLGARQASVLNLKIVKVNKENNLLLISGAIPGPAKSIVKIQAVNH</sequence>
<dbReference type="Proteomes" id="UP000231567">
    <property type="component" value="Unassembled WGS sequence"/>
</dbReference>
<evidence type="ECO:0000256" key="3">
    <source>
        <dbReference type="ARBA" id="ARBA00022884"/>
    </source>
</evidence>
<keyword evidence="3 7" id="KW-0694">RNA-binding</keyword>
<evidence type="ECO:0000256" key="4">
    <source>
        <dbReference type="ARBA" id="ARBA00022980"/>
    </source>
</evidence>
<dbReference type="InterPro" id="IPR009000">
    <property type="entry name" value="Transl_B-barrel_sf"/>
</dbReference>
<dbReference type="SUPFAM" id="SSF50447">
    <property type="entry name" value="Translation proteins"/>
    <property type="match status" value="1"/>
</dbReference>
<dbReference type="HAMAP" id="MF_01325_B">
    <property type="entry name" value="Ribosomal_uL3_B"/>
    <property type="match status" value="1"/>
</dbReference>
<dbReference type="PANTHER" id="PTHR11229">
    <property type="entry name" value="50S RIBOSOMAL PROTEIN L3"/>
    <property type="match status" value="1"/>
</dbReference>
<comment type="subunit">
    <text evidence="7">Part of the 50S ribosomal subunit. Forms a cluster with proteins L14 and L19.</text>
</comment>
<dbReference type="GO" id="GO:0006412">
    <property type="term" value="P:translation"/>
    <property type="evidence" value="ECO:0007669"/>
    <property type="project" value="UniProtKB-UniRule"/>
</dbReference>
<dbReference type="AlphaFoldDB" id="A0A2G9YR45"/>
<evidence type="ECO:0000256" key="1">
    <source>
        <dbReference type="ARBA" id="ARBA00006540"/>
    </source>
</evidence>
<gene>
    <name evidence="7" type="primary">rplC</name>
    <name evidence="8" type="ORF">COX39_01745</name>
</gene>
<evidence type="ECO:0000256" key="6">
    <source>
        <dbReference type="ARBA" id="ARBA00035243"/>
    </source>
</evidence>
<accession>A0A2G9YR45</accession>
<keyword evidence="4 7" id="KW-0689">Ribosomal protein</keyword>
<dbReference type="NCBIfam" id="TIGR03625">
    <property type="entry name" value="L3_bact"/>
    <property type="match status" value="1"/>
</dbReference>
<organism evidence="8 9">
    <name type="scientific">Candidatus Nealsonbacteria bacterium CG23_combo_of_CG06-09_8_20_14_all_40_13</name>
    <dbReference type="NCBI Taxonomy" id="1974724"/>
    <lineage>
        <taxon>Bacteria</taxon>
        <taxon>Candidatus Nealsoniibacteriota</taxon>
    </lineage>
</organism>
<dbReference type="Gene3D" id="3.30.160.810">
    <property type="match status" value="1"/>
</dbReference>
<keyword evidence="5 7" id="KW-0687">Ribonucleoprotein</keyword>
<dbReference type="FunFam" id="2.40.30.10:FF:000004">
    <property type="entry name" value="50S ribosomal protein L3"/>
    <property type="match status" value="1"/>
</dbReference>